<gene>
    <name evidence="2" type="ORF">GWI33_019852</name>
</gene>
<dbReference type="InterPro" id="IPR045135">
    <property type="entry name" value="Rpn7_N"/>
</dbReference>
<dbReference type="Pfam" id="PF10602">
    <property type="entry name" value="RPN7"/>
    <property type="match status" value="1"/>
</dbReference>
<dbReference type="AlphaFoldDB" id="A0A834HTI4"/>
<accession>A0A834HTI4</accession>
<name>A0A834HTI4_RHYFE</name>
<proteinExistence type="predicted"/>
<dbReference type="Proteomes" id="UP000625711">
    <property type="component" value="Unassembled WGS sequence"/>
</dbReference>
<dbReference type="InterPro" id="IPR019585">
    <property type="entry name" value="Rpn7/CSN1"/>
</dbReference>
<dbReference type="GO" id="GO:0005838">
    <property type="term" value="C:proteasome regulatory particle"/>
    <property type="evidence" value="ECO:0007669"/>
    <property type="project" value="TreeGrafter"/>
</dbReference>
<dbReference type="PANTHER" id="PTHR14145">
    <property type="entry name" value="26S PROTESOME SUBUNIT 6"/>
    <property type="match status" value="1"/>
</dbReference>
<sequence length="252" mass="28924">METAEKSESDQAIFYDALCHGFDRTETADTDDKIKIPNLEIAQVKFHLTLPEFAGDDEKMTRLMASVKADNMAPYYEMVCDELRITTDKSLLKSMQEANRKSIEYLDSEIDYALKNLGTADVKETYLNKANYLSKIGNKTEAIAALDLAYRNTIALGYKLENIFHCIRLGLFFHDLELMKQNLSRCEELIQEGADWHYRNCFKIYKGEQAPVDLKVKTRKDEIRRMVVKKCRNDVSCSTVTFGTNPVQIWAG</sequence>
<protein>
    <recommendedName>
        <fullName evidence="1">26S proteasome regulatory subunit Rpn7 N-terminal domain-containing protein</fullName>
    </recommendedName>
</protein>
<dbReference type="GO" id="GO:0043161">
    <property type="term" value="P:proteasome-mediated ubiquitin-dependent protein catabolic process"/>
    <property type="evidence" value="ECO:0007669"/>
    <property type="project" value="TreeGrafter"/>
</dbReference>
<organism evidence="2 3">
    <name type="scientific">Rhynchophorus ferrugineus</name>
    <name type="common">Red palm weevil</name>
    <name type="synonym">Curculio ferrugineus</name>
    <dbReference type="NCBI Taxonomy" id="354439"/>
    <lineage>
        <taxon>Eukaryota</taxon>
        <taxon>Metazoa</taxon>
        <taxon>Ecdysozoa</taxon>
        <taxon>Arthropoda</taxon>
        <taxon>Hexapoda</taxon>
        <taxon>Insecta</taxon>
        <taxon>Pterygota</taxon>
        <taxon>Neoptera</taxon>
        <taxon>Endopterygota</taxon>
        <taxon>Coleoptera</taxon>
        <taxon>Polyphaga</taxon>
        <taxon>Cucujiformia</taxon>
        <taxon>Curculionidae</taxon>
        <taxon>Dryophthorinae</taxon>
        <taxon>Rhynchophorus</taxon>
    </lineage>
</organism>
<dbReference type="EMBL" id="JAACXV010014493">
    <property type="protein sequence ID" value="KAF7266824.1"/>
    <property type="molecule type" value="Genomic_DNA"/>
</dbReference>
<dbReference type="PANTHER" id="PTHR14145:SF1">
    <property type="entry name" value="26S PROTEASOME NON-ATPASE REGULATORY SUBUNIT 6"/>
    <property type="match status" value="1"/>
</dbReference>
<dbReference type="OrthoDB" id="1452at2759"/>
<keyword evidence="3" id="KW-1185">Reference proteome</keyword>
<feature type="domain" description="26S proteasome regulatory subunit Rpn7 N-terminal" evidence="1">
    <location>
        <begin position="88"/>
        <end position="207"/>
    </location>
</feature>
<evidence type="ECO:0000313" key="2">
    <source>
        <dbReference type="EMBL" id="KAF7266824.1"/>
    </source>
</evidence>
<reference evidence="2" key="1">
    <citation type="submission" date="2020-08" db="EMBL/GenBank/DDBJ databases">
        <title>Genome sequencing and assembly of the red palm weevil Rhynchophorus ferrugineus.</title>
        <authorList>
            <person name="Dias G.B."/>
            <person name="Bergman C.M."/>
            <person name="Manee M."/>
        </authorList>
    </citation>
    <scope>NUCLEOTIDE SEQUENCE</scope>
    <source>
        <strain evidence="2">AA-2017</strain>
        <tissue evidence="2">Whole larva</tissue>
    </source>
</reference>
<evidence type="ECO:0000259" key="1">
    <source>
        <dbReference type="Pfam" id="PF10602"/>
    </source>
</evidence>
<evidence type="ECO:0000313" key="3">
    <source>
        <dbReference type="Proteomes" id="UP000625711"/>
    </source>
</evidence>
<comment type="caution">
    <text evidence="2">The sequence shown here is derived from an EMBL/GenBank/DDBJ whole genome shotgun (WGS) entry which is preliminary data.</text>
</comment>